<evidence type="ECO:0000256" key="1">
    <source>
        <dbReference type="SAM" id="SignalP"/>
    </source>
</evidence>
<evidence type="ECO:0000313" key="2">
    <source>
        <dbReference type="EMBL" id="MCC9020275.1"/>
    </source>
</evidence>
<name>A0ABS8M646_9FLAO</name>
<dbReference type="EMBL" id="JAJJMN010000002">
    <property type="protein sequence ID" value="MCC9020275.1"/>
    <property type="molecule type" value="Genomic_DNA"/>
</dbReference>
<comment type="caution">
    <text evidence="2">The sequence shown here is derived from an EMBL/GenBank/DDBJ whole genome shotgun (WGS) entry which is preliminary data.</text>
</comment>
<proteinExistence type="predicted"/>
<feature type="chain" id="PRO_5046308925" description="Ig-like domain-containing protein" evidence="1">
    <location>
        <begin position="24"/>
        <end position="449"/>
    </location>
</feature>
<reference evidence="2" key="1">
    <citation type="submission" date="2021-11" db="EMBL/GenBank/DDBJ databases">
        <title>Description of novel Flavobacterium species.</title>
        <authorList>
            <person name="Saticioglu I.B."/>
            <person name="Ay H."/>
            <person name="Altun S."/>
            <person name="Duman M."/>
        </authorList>
    </citation>
    <scope>NUCLEOTIDE SEQUENCE</scope>
    <source>
        <strain evidence="2">F-126</strain>
    </source>
</reference>
<accession>A0ABS8M646</accession>
<organism evidence="2 3">
    <name type="scientific">Flavobacterium lipolyticum</name>
    <dbReference type="NCBI Taxonomy" id="2893754"/>
    <lineage>
        <taxon>Bacteria</taxon>
        <taxon>Pseudomonadati</taxon>
        <taxon>Bacteroidota</taxon>
        <taxon>Flavobacteriia</taxon>
        <taxon>Flavobacteriales</taxon>
        <taxon>Flavobacteriaceae</taxon>
        <taxon>Flavobacterium</taxon>
    </lineage>
</organism>
<dbReference type="Proteomes" id="UP001430700">
    <property type="component" value="Unassembled WGS sequence"/>
</dbReference>
<protein>
    <recommendedName>
        <fullName evidence="4">Ig-like domain-containing protein</fullName>
    </recommendedName>
</protein>
<keyword evidence="3" id="KW-1185">Reference proteome</keyword>
<keyword evidence="1" id="KW-0732">Signal</keyword>
<gene>
    <name evidence="2" type="ORF">LNQ34_21140</name>
</gene>
<evidence type="ECO:0008006" key="4">
    <source>
        <dbReference type="Google" id="ProtNLM"/>
    </source>
</evidence>
<dbReference type="InterPro" id="IPR013783">
    <property type="entry name" value="Ig-like_fold"/>
</dbReference>
<evidence type="ECO:0000313" key="3">
    <source>
        <dbReference type="Proteomes" id="UP001430700"/>
    </source>
</evidence>
<sequence>MTHKILKKVLVLLTVFFFSSVQAQLTTSTQKVCFGTSKKYSVDLADGVSGTPGSTYNWRVVEAMFSGVIQNQNTNSITVDWGSTPVGEYHLEVTETNSACSGDKVTLVVTIVDLPVVTVNDAVICEGSKATLYATVTPADTGNDYVYEWTTPSGGNPGNVSSITTGTAGNYSVKVKNSLGCVSIASSGIVVVNPLPLAEITPKGSTTFCFGGSVVLNANTGSNLKYQWKKGGMDIIGAVNSSYVATESSDYSVQVTNGNNCIKTSAPISVKVNPLPVAEITILPAESLEFCEGGSVTLLSKMKTNLSYEWRNKNNVIVGTSASYKATESSDYTLKVIDANGCSAISKATSVIVHPLPDASITAIGPTTFCDGDSVVLKAIEKPGFLYQWQRDTIDIIGANNSSYKATESSNYTVTVTDSNFSTNCSRTSPSPVKVVKKLLPVTSPISYD</sequence>
<feature type="signal peptide" evidence="1">
    <location>
        <begin position="1"/>
        <end position="23"/>
    </location>
</feature>
<dbReference type="RefSeq" id="WP_230001144.1">
    <property type="nucleotide sequence ID" value="NZ_JAJJMN010000002.1"/>
</dbReference>
<dbReference type="Gene3D" id="2.60.40.10">
    <property type="entry name" value="Immunoglobulins"/>
    <property type="match status" value="3"/>
</dbReference>